<evidence type="ECO:0000256" key="3">
    <source>
        <dbReference type="PROSITE-ProRule" id="PRU01240"/>
    </source>
</evidence>
<evidence type="ECO:0000256" key="4">
    <source>
        <dbReference type="SAM" id="MobiDB-lite"/>
    </source>
</evidence>
<dbReference type="Pfam" id="PF00082">
    <property type="entry name" value="Peptidase_S8"/>
    <property type="match status" value="1"/>
</dbReference>
<dbReference type="InterPro" id="IPR036852">
    <property type="entry name" value="Peptidase_S8/S53_dom_sf"/>
</dbReference>
<evidence type="ECO:0000259" key="5">
    <source>
        <dbReference type="Pfam" id="PF00082"/>
    </source>
</evidence>
<comment type="caution">
    <text evidence="6">The sequence shown here is derived from an EMBL/GenBank/DDBJ whole genome shotgun (WGS) entry which is preliminary data.</text>
</comment>
<evidence type="ECO:0000256" key="1">
    <source>
        <dbReference type="ARBA" id="ARBA00011073"/>
    </source>
</evidence>
<dbReference type="PANTHER" id="PTHR10795">
    <property type="entry name" value="PROPROTEIN CONVERTASE SUBTILISIN/KEXIN"/>
    <property type="match status" value="1"/>
</dbReference>
<keyword evidence="7" id="KW-1185">Reference proteome</keyword>
<proteinExistence type="inferred from homology"/>
<name>A0A2G2VHL2_CAPBA</name>
<protein>
    <submittedName>
        <fullName evidence="6">Subtilisin-like protease SBT1.2</fullName>
    </submittedName>
</protein>
<feature type="region of interest" description="Disordered" evidence="4">
    <location>
        <begin position="31"/>
        <end position="64"/>
    </location>
</feature>
<dbReference type="GO" id="GO:0006508">
    <property type="term" value="P:proteolysis"/>
    <property type="evidence" value="ECO:0007669"/>
    <property type="project" value="UniProtKB-KW"/>
</dbReference>
<dbReference type="InterPro" id="IPR045051">
    <property type="entry name" value="SBT"/>
</dbReference>
<evidence type="ECO:0000256" key="2">
    <source>
        <dbReference type="ARBA" id="ARBA00022729"/>
    </source>
</evidence>
<reference evidence="7" key="2">
    <citation type="journal article" date="2017" name="J. Anim. Genet.">
        <title>Multiple reference genome sequences of hot pepper reveal the massive evolution of plant disease resistance genes by retroduplication.</title>
        <authorList>
            <person name="Kim S."/>
            <person name="Park J."/>
            <person name="Yeom S.-I."/>
            <person name="Kim Y.-M."/>
            <person name="Seo E."/>
            <person name="Kim K.-T."/>
            <person name="Kim M.-S."/>
            <person name="Lee J.M."/>
            <person name="Cheong K."/>
            <person name="Shin H.-S."/>
            <person name="Kim S.-B."/>
            <person name="Han K."/>
            <person name="Lee J."/>
            <person name="Park M."/>
            <person name="Lee H.-A."/>
            <person name="Lee H.-Y."/>
            <person name="Lee Y."/>
            <person name="Oh S."/>
            <person name="Lee J.H."/>
            <person name="Choi E."/>
            <person name="Choi E."/>
            <person name="Lee S.E."/>
            <person name="Jeon J."/>
            <person name="Kim H."/>
            <person name="Choi G."/>
            <person name="Song H."/>
            <person name="Lee J."/>
            <person name="Lee S.-C."/>
            <person name="Kwon J.-K."/>
            <person name="Lee H.-Y."/>
            <person name="Koo N."/>
            <person name="Hong Y."/>
            <person name="Kim R.W."/>
            <person name="Kang W.-H."/>
            <person name="Huh J.H."/>
            <person name="Kang B.-C."/>
            <person name="Yang T.-J."/>
            <person name="Lee Y.-H."/>
            <person name="Bennetzen J.L."/>
            <person name="Choi D."/>
        </authorList>
    </citation>
    <scope>NUCLEOTIDE SEQUENCE [LARGE SCALE GENOMIC DNA]</scope>
    <source>
        <strain evidence="7">cv. PBC81</strain>
    </source>
</reference>
<dbReference type="InterPro" id="IPR000209">
    <property type="entry name" value="Peptidase_S8/S53_dom"/>
</dbReference>
<comment type="caution">
    <text evidence="3">Lacks conserved residue(s) required for the propagation of feature annotation.</text>
</comment>
<dbReference type="Gene3D" id="3.40.50.200">
    <property type="entry name" value="Peptidase S8/S53 domain"/>
    <property type="match status" value="1"/>
</dbReference>
<organism evidence="6 7">
    <name type="scientific">Capsicum baccatum</name>
    <name type="common">Peruvian pepper</name>
    <dbReference type="NCBI Taxonomy" id="33114"/>
    <lineage>
        <taxon>Eukaryota</taxon>
        <taxon>Viridiplantae</taxon>
        <taxon>Streptophyta</taxon>
        <taxon>Embryophyta</taxon>
        <taxon>Tracheophyta</taxon>
        <taxon>Spermatophyta</taxon>
        <taxon>Magnoliopsida</taxon>
        <taxon>eudicotyledons</taxon>
        <taxon>Gunneridae</taxon>
        <taxon>Pentapetalae</taxon>
        <taxon>asterids</taxon>
        <taxon>lamiids</taxon>
        <taxon>Solanales</taxon>
        <taxon>Solanaceae</taxon>
        <taxon>Solanoideae</taxon>
        <taxon>Capsiceae</taxon>
        <taxon>Capsicum</taxon>
    </lineage>
</organism>
<reference evidence="6 7" key="1">
    <citation type="journal article" date="2017" name="Genome Biol.">
        <title>New reference genome sequences of hot pepper reveal the massive evolution of plant disease-resistance genes by retroduplication.</title>
        <authorList>
            <person name="Kim S."/>
            <person name="Park J."/>
            <person name="Yeom S.I."/>
            <person name="Kim Y.M."/>
            <person name="Seo E."/>
            <person name="Kim K.T."/>
            <person name="Kim M.S."/>
            <person name="Lee J.M."/>
            <person name="Cheong K."/>
            <person name="Shin H.S."/>
            <person name="Kim S.B."/>
            <person name="Han K."/>
            <person name="Lee J."/>
            <person name="Park M."/>
            <person name="Lee H.A."/>
            <person name="Lee H.Y."/>
            <person name="Lee Y."/>
            <person name="Oh S."/>
            <person name="Lee J.H."/>
            <person name="Choi E."/>
            <person name="Choi E."/>
            <person name="Lee S.E."/>
            <person name="Jeon J."/>
            <person name="Kim H."/>
            <person name="Choi G."/>
            <person name="Song H."/>
            <person name="Lee J."/>
            <person name="Lee S.C."/>
            <person name="Kwon J.K."/>
            <person name="Lee H.Y."/>
            <person name="Koo N."/>
            <person name="Hong Y."/>
            <person name="Kim R.W."/>
            <person name="Kang W.H."/>
            <person name="Huh J.H."/>
            <person name="Kang B.C."/>
            <person name="Yang T.J."/>
            <person name="Lee Y.H."/>
            <person name="Bennetzen J.L."/>
            <person name="Choi D."/>
        </authorList>
    </citation>
    <scope>NUCLEOTIDE SEQUENCE [LARGE SCALE GENOMIC DNA]</scope>
    <source>
        <strain evidence="7">cv. PBC81</strain>
    </source>
</reference>
<evidence type="ECO:0000313" key="6">
    <source>
        <dbReference type="EMBL" id="PHT32439.1"/>
    </source>
</evidence>
<evidence type="ECO:0000313" key="7">
    <source>
        <dbReference type="Proteomes" id="UP000224567"/>
    </source>
</evidence>
<dbReference type="PROSITE" id="PS51892">
    <property type="entry name" value="SUBTILASE"/>
    <property type="match status" value="1"/>
</dbReference>
<sequence length="94" mass="9866">MSCPHAAGVAALLKGVYPKWSPAAIHSAMMTTADESDNTQGPIRDIGNNSNAANPLAMGSGHTNPNKALDPGLIYDVTPEDYINLLCGLDFTPR</sequence>
<accession>A0A2G2VHL2</accession>
<feature type="domain" description="Peptidase S8/S53" evidence="5">
    <location>
        <begin position="1"/>
        <end position="40"/>
    </location>
</feature>
<dbReference type="GO" id="GO:0004252">
    <property type="term" value="F:serine-type endopeptidase activity"/>
    <property type="evidence" value="ECO:0007669"/>
    <property type="project" value="InterPro"/>
</dbReference>
<gene>
    <name evidence="6" type="ORF">CQW23_28776</name>
</gene>
<keyword evidence="2" id="KW-0732">Signal</keyword>
<dbReference type="STRING" id="33114.A0A2G2VHL2"/>
<dbReference type="EMBL" id="MLFT02000012">
    <property type="protein sequence ID" value="PHT32439.1"/>
    <property type="molecule type" value="Genomic_DNA"/>
</dbReference>
<dbReference type="SUPFAM" id="SSF52743">
    <property type="entry name" value="Subtilisin-like"/>
    <property type="match status" value="1"/>
</dbReference>
<dbReference type="AlphaFoldDB" id="A0A2G2VHL2"/>
<comment type="similarity">
    <text evidence="1 3">Belongs to the peptidase S8 family.</text>
</comment>
<dbReference type="OrthoDB" id="1303615at2759"/>
<dbReference type="Proteomes" id="UP000224567">
    <property type="component" value="Unassembled WGS sequence"/>
</dbReference>